<proteinExistence type="predicted"/>
<protein>
    <submittedName>
        <fullName evidence="2">Pif1 protein</fullName>
    </submittedName>
</protein>
<reference evidence="2" key="1">
    <citation type="submission" date="2021-02" db="EMBL/GenBank/DDBJ databases">
        <authorList>
            <person name="Dougan E. K."/>
            <person name="Rhodes N."/>
            <person name="Thang M."/>
            <person name="Chan C."/>
        </authorList>
    </citation>
    <scope>NUCLEOTIDE SEQUENCE</scope>
</reference>
<feature type="region of interest" description="Disordered" evidence="1">
    <location>
        <begin position="1"/>
        <end position="29"/>
    </location>
</feature>
<accession>A0A812TF42</accession>
<organism evidence="2 3">
    <name type="scientific">Symbiodinium pilosum</name>
    <name type="common">Dinoflagellate</name>
    <dbReference type="NCBI Taxonomy" id="2952"/>
    <lineage>
        <taxon>Eukaryota</taxon>
        <taxon>Sar</taxon>
        <taxon>Alveolata</taxon>
        <taxon>Dinophyceae</taxon>
        <taxon>Suessiales</taxon>
        <taxon>Symbiodiniaceae</taxon>
        <taxon>Symbiodinium</taxon>
    </lineage>
</organism>
<dbReference type="Gene3D" id="3.40.50.300">
    <property type="entry name" value="P-loop containing nucleotide triphosphate hydrolases"/>
    <property type="match status" value="1"/>
</dbReference>
<evidence type="ECO:0000256" key="1">
    <source>
        <dbReference type="SAM" id="MobiDB-lite"/>
    </source>
</evidence>
<gene>
    <name evidence="2" type="primary">pif1</name>
    <name evidence="2" type="ORF">SPIL2461_LOCUS13607</name>
</gene>
<evidence type="ECO:0000313" key="2">
    <source>
        <dbReference type="EMBL" id="CAE7520233.1"/>
    </source>
</evidence>
<comment type="caution">
    <text evidence="2">The sequence shown here is derived from an EMBL/GenBank/DDBJ whole genome shotgun (WGS) entry which is preliminary data.</text>
</comment>
<dbReference type="SUPFAM" id="SSF52540">
    <property type="entry name" value="P-loop containing nucleoside triphosphate hydrolases"/>
    <property type="match status" value="1"/>
</dbReference>
<name>A0A812TF42_SYMPI</name>
<dbReference type="AlphaFoldDB" id="A0A812TF42"/>
<feature type="non-terminal residue" evidence="2">
    <location>
        <position position="486"/>
    </location>
</feature>
<dbReference type="InterPro" id="IPR027417">
    <property type="entry name" value="P-loop_NTPase"/>
</dbReference>
<sequence>PTLDAGFLGHEARGAAGPSTSVRPAGPVQDLGSALPPLAAARYVHGEEVAPSPGRSGNAPPVPHHDGDVPRMGARRRRQARASFFALEQPFLKSPSDTSPVLNFAARIEFQDGKRKLATQDYHGRETAHLHGLTFAPSLASLLLEHRLRATVPEEPSHPLQGYVLDGQDDSDMGGTVRPLQAPWPGMLEKPKFVELYEACPWRGDHMSLLEWLRKTNANGEILTWIKKAHAKSGSDESGEKVIAAETVRIFNDKFFGQWMALNLPFRDMGELLDVEVMERAVTHFVLHASVLKQAPGYWTDDAKVTATLQLAGHRDGYIDNALAMLAAQRSLIQKYMEGALDKNVSLDVDQLLLEKEINDRVDRALAARDAQDPDEVVRLTKKAAEANSILVCTGPPGCGKTTVADVCLRRAERHPGIDVDTCHSAFLLHRPLQEALALLTVYDMVIVDEALQLSAEHFERLHEMWDAAGRCACLLLLGDPWQLPS</sequence>
<dbReference type="EMBL" id="CAJNIZ010029971">
    <property type="protein sequence ID" value="CAE7520233.1"/>
    <property type="molecule type" value="Genomic_DNA"/>
</dbReference>
<keyword evidence="3" id="KW-1185">Reference proteome</keyword>
<evidence type="ECO:0000313" key="3">
    <source>
        <dbReference type="Proteomes" id="UP000649617"/>
    </source>
</evidence>
<dbReference type="Proteomes" id="UP000649617">
    <property type="component" value="Unassembled WGS sequence"/>
</dbReference>
<feature type="region of interest" description="Disordered" evidence="1">
    <location>
        <begin position="48"/>
        <end position="70"/>
    </location>
</feature>
<feature type="non-terminal residue" evidence="2">
    <location>
        <position position="1"/>
    </location>
</feature>